<comment type="caution">
    <text evidence="2">The sequence shown here is derived from an EMBL/GenBank/DDBJ whole genome shotgun (WGS) entry which is preliminary data.</text>
</comment>
<proteinExistence type="predicted"/>
<accession>A0A3A1YD60</accession>
<feature type="region of interest" description="Disordered" evidence="1">
    <location>
        <begin position="1"/>
        <end position="54"/>
    </location>
</feature>
<dbReference type="Proteomes" id="UP000265497">
    <property type="component" value="Unassembled WGS sequence"/>
</dbReference>
<dbReference type="AlphaFoldDB" id="A0A3A1YD60"/>
<evidence type="ECO:0000313" key="2">
    <source>
        <dbReference type="EMBL" id="RIY35118.1"/>
    </source>
</evidence>
<protein>
    <submittedName>
        <fullName evidence="2">Conjugal transfer protein TraB</fullName>
    </submittedName>
</protein>
<feature type="compositionally biased region" description="Basic and acidic residues" evidence="1">
    <location>
        <begin position="42"/>
        <end position="54"/>
    </location>
</feature>
<dbReference type="Pfam" id="PF11888">
    <property type="entry name" value="DUF3408"/>
    <property type="match status" value="1"/>
</dbReference>
<gene>
    <name evidence="2" type="ORF">CKY20_11300</name>
</gene>
<reference evidence="2 3" key="1">
    <citation type="submission" date="2017-08" db="EMBL/GenBank/DDBJ databases">
        <title>Capnocytophaga canis 17-158 assembly.</title>
        <authorList>
            <person name="Gulvik C.A."/>
        </authorList>
    </citation>
    <scope>NUCLEOTIDE SEQUENCE [LARGE SCALE GENOMIC DNA]</scope>
    <source>
        <strain evidence="2 3">17-158</strain>
    </source>
</reference>
<evidence type="ECO:0000313" key="3">
    <source>
        <dbReference type="Proteomes" id="UP000265497"/>
    </source>
</evidence>
<dbReference type="EMBL" id="NSDI01000024">
    <property type="protein sequence ID" value="RIY35118.1"/>
    <property type="molecule type" value="Genomic_DNA"/>
</dbReference>
<dbReference type="InterPro" id="IPR021823">
    <property type="entry name" value="DUF3408"/>
</dbReference>
<sequence length="132" mass="15434">MKEKNPLINENELMELMAGTSSNVDAFSKNEEKNPQTTNEKPASKKESPRRVKSDNLSYETLFFKQGDTSAREGKSVYIRSEYHQRIARIVQVIGEDKISIYTYLDNVLKAHFEQYKQEITESFQEKYKPIF</sequence>
<name>A0A3A1YD60_9FLAO</name>
<evidence type="ECO:0000256" key="1">
    <source>
        <dbReference type="SAM" id="MobiDB-lite"/>
    </source>
</evidence>
<organism evidence="2 3">
    <name type="scientific">Capnocytophaga canis</name>
    <dbReference type="NCBI Taxonomy" id="1848903"/>
    <lineage>
        <taxon>Bacteria</taxon>
        <taxon>Pseudomonadati</taxon>
        <taxon>Bacteroidota</taxon>
        <taxon>Flavobacteriia</taxon>
        <taxon>Flavobacteriales</taxon>
        <taxon>Flavobacteriaceae</taxon>
        <taxon>Capnocytophaga</taxon>
    </lineage>
</organism>